<comment type="caution">
    <text evidence="3">The sequence shown here is derived from an EMBL/GenBank/DDBJ whole genome shotgun (WGS) entry which is preliminary data.</text>
</comment>
<name>A0AA39KT44_9HYME</name>
<feature type="coiled-coil region" evidence="1">
    <location>
        <begin position="803"/>
        <end position="1016"/>
    </location>
</feature>
<dbReference type="EMBL" id="JAQQBS010000002">
    <property type="protein sequence ID" value="KAK0172943.1"/>
    <property type="molecule type" value="Genomic_DNA"/>
</dbReference>
<feature type="coiled-coil region" evidence="1">
    <location>
        <begin position="376"/>
        <end position="490"/>
    </location>
</feature>
<feature type="coiled-coil region" evidence="1">
    <location>
        <begin position="1388"/>
        <end position="1583"/>
    </location>
</feature>
<feature type="coiled-coil region" evidence="1">
    <location>
        <begin position="256"/>
        <end position="332"/>
    </location>
</feature>
<keyword evidence="1" id="KW-0175">Coiled coil</keyword>
<gene>
    <name evidence="3" type="ORF">PV328_006203</name>
</gene>
<reference evidence="3" key="2">
    <citation type="submission" date="2023-03" db="EMBL/GenBank/DDBJ databases">
        <authorList>
            <person name="Inwood S.N."/>
            <person name="Skelly J.G."/>
            <person name="Guhlin J."/>
            <person name="Harrop T.W.R."/>
            <person name="Goldson S.G."/>
            <person name="Dearden P.K."/>
        </authorList>
    </citation>
    <scope>NUCLEOTIDE SEQUENCE</scope>
    <source>
        <strain evidence="3">Irish</strain>
        <tissue evidence="3">Whole body</tissue>
    </source>
</reference>
<feature type="coiled-coil region" evidence="1">
    <location>
        <begin position="663"/>
        <end position="774"/>
    </location>
</feature>
<accession>A0AA39KT44</accession>
<keyword evidence="4" id="KW-1185">Reference proteome</keyword>
<proteinExistence type="predicted"/>
<feature type="coiled-coil region" evidence="1">
    <location>
        <begin position="1189"/>
        <end position="1324"/>
    </location>
</feature>
<organism evidence="3 4">
    <name type="scientific">Microctonus aethiopoides</name>
    <dbReference type="NCBI Taxonomy" id="144406"/>
    <lineage>
        <taxon>Eukaryota</taxon>
        <taxon>Metazoa</taxon>
        <taxon>Ecdysozoa</taxon>
        <taxon>Arthropoda</taxon>
        <taxon>Hexapoda</taxon>
        <taxon>Insecta</taxon>
        <taxon>Pterygota</taxon>
        <taxon>Neoptera</taxon>
        <taxon>Endopterygota</taxon>
        <taxon>Hymenoptera</taxon>
        <taxon>Apocrita</taxon>
        <taxon>Ichneumonoidea</taxon>
        <taxon>Braconidae</taxon>
        <taxon>Euphorinae</taxon>
        <taxon>Microctonus</taxon>
    </lineage>
</organism>
<feature type="coiled-coil region" evidence="1">
    <location>
        <begin position="189"/>
        <end position="230"/>
    </location>
</feature>
<evidence type="ECO:0000313" key="3">
    <source>
        <dbReference type="EMBL" id="KAK0172943.1"/>
    </source>
</evidence>
<dbReference type="Proteomes" id="UP001168990">
    <property type="component" value="Unassembled WGS sequence"/>
</dbReference>
<feature type="coiled-coil region" evidence="1">
    <location>
        <begin position="551"/>
        <end position="630"/>
    </location>
</feature>
<reference evidence="3" key="1">
    <citation type="journal article" date="2023" name="bioRxiv">
        <title>Scaffold-level genome assemblies of two parasitoid biocontrol wasps reveal the parthenogenesis mechanism and an associated novel virus.</title>
        <authorList>
            <person name="Inwood S."/>
            <person name="Skelly J."/>
            <person name="Guhlin J."/>
            <person name="Harrop T."/>
            <person name="Goldson S."/>
            <person name="Dearden P."/>
        </authorList>
    </citation>
    <scope>NUCLEOTIDE SEQUENCE</scope>
    <source>
        <strain evidence="3">Irish</strain>
        <tissue evidence="3">Whole body</tissue>
    </source>
</reference>
<sequence>MESWINVIIEWINCLGICEKPISHLQQLQEDTNFYTKLIKQLKQTNDQNNVDDDVQVYKFIADEYPEIVLNKCENTDDELEQVYLASLLLLSASQKISFHRPMYTLKNETQILIKRFLELILPYGKDITWETIHETILELSDSTPKTPPQTPKDRLLKNFLTSPAAQSGYRHKIMNERTRELRLLKAQLETEKFEKADLHEDIKMLEDKIQNLQKKLQSKVDELKALRLERMLPATPKSTKKNKNHDIEGLLRKEIQNLESYNAKLQEDLIRLEGNHEELTRRLMSKERIGSTLKTKVEEYEREMETLGNQLEIKTNELLDLRMQNEELRAHIKGMQKHPIEAEQSFEIENISRARSPTPGLNVSEAASSIIDIQLRESYEESARLKIELNSLQEKLDTALNNCQELKVDNELLNERILNLDQVQMTLEITEDKLSKRECQLHIIEMEKKSLQDELNKLQEIINDKEVILKNTETKKSEFESEVFNLKEKLNNLKICLVTTEDSLAQIAISKEVLDMKLISSEEKINVLEKSLAVKTTEFVESSKLLENKIFKLENDIAMSLNEKQQLEQVVNDKNKEFENISAELVDKNSEINLLKLNISQLESQLNLNQSALSEANTKLCELNELRDELQSQLVQEREKFTTLFDKKCELECNLLTIETSKNKISEQFSTLEINFNELQENYDDLQDKFKTEEQKYLNRKKITDKLCLEKDNLTVELVDANTQISQLKNIQENFENRLTQDQEYCVKLVTEKADLERTITIIERKNVEQSEKILMLQSIIDKSQAELEEIRVKYNDTKVSCAEANEKIDNLLITIAKSTSEVDDLNNKILELENNVKSLRDELKIAEDMNENLSAEKITLEIALSSRDKDKKNLTTKIENLQADLNESRENAKKLDNNYETLQQKHEEMTQKIILLNKDIETRDYKYKEIECERNVLQDKMNEINEELNLREIKSKEMQLQIEELRQAKERMMDVHKSHQEASNELIESLEKRLQATQNNYETLKLDAQLHEESLTTLQLKLQTAINEKVESELKMKEIIDNLQEVQLTQESALKAQAKALADETLKLNTFKEEHLKIKKELQAEIEHQKAINAESSSKFMALKEISDNNIKMIEELEQSRDQERSCSQELQEKYKSLETDLKIIEDTFAMIQSKNYQHESNTNLEQFNHSTTRKLGGMLKNILDDIKITNEKVLELYEENNKLKKNFEDDKITLETVLQHEKNNIDLLDRINSMESEWTRRNMILSNLIQKKEDLEVLFKKTITNRDELEEKILNLRKLWITLSCEMKENISINSSACDELKQMEAMNMEIDQLLNDLQDRHLKNLRPLMTVICGVFMCSEKKLDEVYNVPLSNTKVEISEIDLSNEASILQREIEINEVMSKDFIKIQEKIDKLRNALDSYKVNIKSGIVKREVNTEDKLQIQLDKVIKEKKELKDKMDAIRVRNAKMEKNMDELRNENKKLKTQLSEVSLKDDSEINLLTAQNDKLIKDIEHLKNEIIELEKRPKNEDFDTHLKDIHNEYGQKLEKLKQKMKAAYSEQIAKINADQEKAMAEKISIMRTKMEQQCKKYSEDIAKYKAHISDMSSQFWDVGEKLLAEKQEKETAIHHLRDLQRKHQIAMTEANQSIQSALSHNQLNSLNIDREYSINDRLDGPTRSNFRTVQLIEEQTTTTRRHSVKSIQAMGNAFNAADEEGEVFDNVYLADLKEGKFRGLDSAPDLDRMSELRMRNSLCRPHLKSSYAVETHFHPLALTEEDIKGNELKSPTLRILRERNSERRTTATPKRLKDFFATSLSRRQDENVPATPKGRRLSNIFRKTRPADKS</sequence>
<evidence type="ECO:0000256" key="2">
    <source>
        <dbReference type="SAM" id="MobiDB-lite"/>
    </source>
</evidence>
<evidence type="ECO:0000256" key="1">
    <source>
        <dbReference type="SAM" id="Coils"/>
    </source>
</evidence>
<evidence type="ECO:0000313" key="4">
    <source>
        <dbReference type="Proteomes" id="UP001168990"/>
    </source>
</evidence>
<feature type="coiled-coil region" evidence="1">
    <location>
        <begin position="1074"/>
        <end position="1150"/>
    </location>
</feature>
<protein>
    <submittedName>
        <fullName evidence="3">Uncharacterized protein</fullName>
    </submittedName>
</protein>
<feature type="region of interest" description="Disordered" evidence="2">
    <location>
        <begin position="1794"/>
        <end position="1826"/>
    </location>
</feature>